<sequence length="1254" mass="143703">MRNLVITRRYKTSDNAIKQGFNKSCCFILDKNGQLLIYDWTNSKLLQCSNLNSLALEDKAEIDPVDITQIQYVPEMDFIFLAGTDGTFFQTRDPVFREGNYTELFKCEQGIERFAVSPDCRRVCILTKQRTLLVLTLPELECLVVHSLSTVEEDIASYTGSTVWRNDSRYFAVNVPDFTDKGSPKRQIHVYDEDGILYSKSQLDEFEILNDLLAWQPSGGLLAVFGKSPHGNAIIFLELNGLKRSHLQLGHTKPIENVSWNSASDILCLQTSSEVELWTRSNYVWMLKKTFSNSSCQTVRYCSWDAELSFRFQIVYDTACEIYDLAFSYTSGFSAGSAMTVSWNGVQIYCTPFRDNSAPPPYGFLQANVDSSIVEVLVTEFWDGFLCITLKGIVLFRREDLALTIVDQISFPHTFLSSEVDGWIWPNFNTLCCSCNGILQTTYLNFKLGTEENSSNDNRTCADTQFVDEDQVNNVHSLRLFPLIADIQKIGTNEILIETRNNFLIQFNLQSKVVKTVLSTRDFSLSNCTIHTMKLEDKIIIFLHNPTTRQLFISSSEHYSSEPLKISGDCASIYVFGDSVALTTLTSLEIFNKFLVLEVLQHLADGNDLDAMKLLVEKKFTRKVEKGSVIVTCCVNRMLEPSLILQILPRGNVETICPRPLLISTIRSTLRNETNEARYEKIMNAVRRHRLDYKVLIDEMRVIENENPAASLKHSLKTMVDQVKDSHSLVLLVTDLDEEHEDCITIIKDLLEPHLQKASVRKLNIEEAYLASLAKLGLLEEALLSHLIQGEDKDQRNVVTHRVKFLSYYCNNQDILFDTSLGTYDLGLASLVADCLGKDPKEYVPILEELNQFPDFKRKFKIDDKLRRYSKAITNLIRDQSTHNPEVLKYMERHRLFTDAISCIEELLATSSIEESKQEDCPESHRNRDQLKTLLCESKLSYGRYLEEHTKFREAMILYREGNQLDQAIECGIKCGQWEIALDIFHSRTFTKPDLKALCEHILDDLEDRKNYSGAARVCEVYLKDISRAVGYWIRAHKWVRARSLSHLLDKTEEDMVLPKLMEAGSERLEHLATLTQEVSQHFRRWQVVKENKAKRELEGGVDDFDNFSDTDSMTSYTSTRSGSSASGKSHRTAKSKRKHEKKLYSMKEGSVHEDLGIVAHLWTTFDKIQQELKPDTSELITSLWEFNENKLAKELGLVFDQLLIESDTAIKKIWAFVLPDELIEMKYRIPPIGWCTTWDKLCLHDPSSKAMKQ</sequence>
<feature type="compositionally biased region" description="Basic residues" evidence="3">
    <location>
        <begin position="1129"/>
        <end position="1142"/>
    </location>
</feature>
<protein>
    <recommendedName>
        <fullName evidence="1 2">Elongator complex protein 1</fullName>
    </recommendedName>
</protein>
<dbReference type="InterPro" id="IPR056169">
    <property type="entry name" value="HB_ELP1"/>
</dbReference>
<evidence type="ECO:0000256" key="1">
    <source>
        <dbReference type="ARBA" id="ARBA00029535"/>
    </source>
</evidence>
<dbReference type="InterPro" id="IPR056166">
    <property type="entry name" value="TPR_ELP1"/>
</dbReference>
<dbReference type="Pfam" id="PF23925">
    <property type="entry name" value="A-sol_ELP1"/>
    <property type="match status" value="1"/>
</dbReference>
<name>A0A226ERU6_FOLCA</name>
<accession>A0A226ERU6</accession>
<evidence type="ECO:0000256" key="2">
    <source>
        <dbReference type="PIRNR" id="PIRNR017233"/>
    </source>
</evidence>
<feature type="region of interest" description="Disordered" evidence="3">
    <location>
        <begin position="1116"/>
        <end position="1143"/>
    </location>
</feature>
<comment type="similarity">
    <text evidence="2">Belongs to the ELP1/IKA1 family.</text>
</comment>
<dbReference type="InterPro" id="IPR015943">
    <property type="entry name" value="WD40/YVTN_repeat-like_dom_sf"/>
</dbReference>
<evidence type="ECO:0000259" key="4">
    <source>
        <dbReference type="Pfam" id="PF04762"/>
    </source>
</evidence>
<dbReference type="GO" id="GO:0000049">
    <property type="term" value="F:tRNA binding"/>
    <property type="evidence" value="ECO:0007669"/>
    <property type="project" value="TreeGrafter"/>
</dbReference>
<evidence type="ECO:0000313" key="9">
    <source>
        <dbReference type="Proteomes" id="UP000198287"/>
    </source>
</evidence>
<feature type="compositionally biased region" description="Low complexity" evidence="3">
    <location>
        <begin position="1116"/>
        <end position="1128"/>
    </location>
</feature>
<dbReference type="AlphaFoldDB" id="A0A226ERU6"/>
<dbReference type="GO" id="GO:0033588">
    <property type="term" value="C:elongator holoenzyme complex"/>
    <property type="evidence" value="ECO:0007669"/>
    <property type="project" value="InterPro"/>
</dbReference>
<proteinExistence type="inferred from homology"/>
<feature type="domain" description="ELP1 first N-terminal beta-propeller" evidence="4">
    <location>
        <begin position="161"/>
        <end position="307"/>
    </location>
</feature>
<dbReference type="PANTHER" id="PTHR12747:SF0">
    <property type="entry name" value="ELONGATOR COMPLEX PROTEIN 1"/>
    <property type="match status" value="1"/>
</dbReference>
<dbReference type="InterPro" id="IPR056167">
    <property type="entry name" value="A-sol_ELP1"/>
</dbReference>
<dbReference type="OrthoDB" id="40048at2759"/>
<dbReference type="InterPro" id="IPR056164">
    <property type="entry name" value="Beta-prop_ELP1_1st"/>
</dbReference>
<dbReference type="Proteomes" id="UP000198287">
    <property type="component" value="Unassembled WGS sequence"/>
</dbReference>
<dbReference type="UniPathway" id="UPA00988"/>
<keyword evidence="9" id="KW-1185">Reference proteome</keyword>
<keyword evidence="2" id="KW-0539">Nucleus</keyword>
<keyword evidence="2" id="KW-0963">Cytoplasm</keyword>
<evidence type="ECO:0000259" key="5">
    <source>
        <dbReference type="Pfam" id="PF23878"/>
    </source>
</evidence>
<dbReference type="OMA" id="WRESLYC"/>
<evidence type="ECO:0000259" key="7">
    <source>
        <dbReference type="Pfam" id="PF23936"/>
    </source>
</evidence>
<reference evidence="8 9" key="1">
    <citation type="submission" date="2015-12" db="EMBL/GenBank/DDBJ databases">
        <title>The genome of Folsomia candida.</title>
        <authorList>
            <person name="Faddeeva A."/>
            <person name="Derks M.F."/>
            <person name="Anvar Y."/>
            <person name="Smit S."/>
            <person name="Van Straalen N."/>
            <person name="Roelofs D."/>
        </authorList>
    </citation>
    <scope>NUCLEOTIDE SEQUENCE [LARGE SCALE GENOMIC DNA]</scope>
    <source>
        <strain evidence="8 9">VU population</strain>
        <tissue evidence="8">Whole body</tissue>
    </source>
</reference>
<dbReference type="Pfam" id="PF23878">
    <property type="entry name" value="TPR_ELP1"/>
    <property type="match status" value="1"/>
</dbReference>
<feature type="domain" description="ELP1 three-helical bundle" evidence="7">
    <location>
        <begin position="1055"/>
        <end position="1214"/>
    </location>
</feature>
<dbReference type="GO" id="GO:0005634">
    <property type="term" value="C:nucleus"/>
    <property type="evidence" value="ECO:0007669"/>
    <property type="project" value="UniProtKB-SubCell"/>
</dbReference>
<feature type="domain" description="ELP1 alpha-solenoid" evidence="6">
    <location>
        <begin position="789"/>
        <end position="850"/>
    </location>
</feature>
<dbReference type="SUPFAM" id="SSF69322">
    <property type="entry name" value="Tricorn protease domain 2"/>
    <property type="match status" value="1"/>
</dbReference>
<dbReference type="Gene3D" id="2.130.10.10">
    <property type="entry name" value="YVTN repeat-like/Quinoprotein amine dehydrogenase"/>
    <property type="match status" value="1"/>
</dbReference>
<dbReference type="GO" id="GO:0005829">
    <property type="term" value="C:cytosol"/>
    <property type="evidence" value="ECO:0007669"/>
    <property type="project" value="TreeGrafter"/>
</dbReference>
<evidence type="ECO:0000313" key="8">
    <source>
        <dbReference type="EMBL" id="OXA59938.1"/>
    </source>
</evidence>
<feature type="domain" description="ELP1 TPR" evidence="5">
    <location>
        <begin position="858"/>
        <end position="1043"/>
    </location>
</feature>
<dbReference type="PIRSF" id="PIRSF017233">
    <property type="entry name" value="IKAP"/>
    <property type="match status" value="1"/>
</dbReference>
<dbReference type="Pfam" id="PF23936">
    <property type="entry name" value="HB_ELP1"/>
    <property type="match status" value="1"/>
</dbReference>
<dbReference type="GO" id="GO:0002926">
    <property type="term" value="P:tRNA wobble base 5-methoxycarbonylmethyl-2-thiouridinylation"/>
    <property type="evidence" value="ECO:0007669"/>
    <property type="project" value="TreeGrafter"/>
</dbReference>
<evidence type="ECO:0000259" key="6">
    <source>
        <dbReference type="Pfam" id="PF23925"/>
    </source>
</evidence>
<dbReference type="STRING" id="158441.A0A226ERU6"/>
<organism evidence="8 9">
    <name type="scientific">Folsomia candida</name>
    <name type="common">Springtail</name>
    <dbReference type="NCBI Taxonomy" id="158441"/>
    <lineage>
        <taxon>Eukaryota</taxon>
        <taxon>Metazoa</taxon>
        <taxon>Ecdysozoa</taxon>
        <taxon>Arthropoda</taxon>
        <taxon>Hexapoda</taxon>
        <taxon>Collembola</taxon>
        <taxon>Entomobryomorpha</taxon>
        <taxon>Isotomoidea</taxon>
        <taxon>Isotomidae</taxon>
        <taxon>Proisotominae</taxon>
        <taxon>Folsomia</taxon>
    </lineage>
</organism>
<dbReference type="PANTHER" id="PTHR12747">
    <property type="entry name" value="ELONGATOR COMPLEX PROTEIN 1"/>
    <property type="match status" value="1"/>
</dbReference>
<comment type="caution">
    <text evidence="8">The sequence shown here is derived from an EMBL/GenBank/DDBJ whole genome shotgun (WGS) entry which is preliminary data.</text>
</comment>
<comment type="function">
    <text evidence="2">Component of the elongator complex which is required for multiple tRNA modifications, including mcm5U (5-methoxycarbonylmethyl uridine), mcm5s2U (5-methoxycarbonylmethyl-2-thiouridine), and ncm5U (5-carbamoylmethyl uridine). The elongator complex catalyzes formation of carboxymethyluridine in the wobble base at position 34 in tRNAs.</text>
</comment>
<evidence type="ECO:0000256" key="3">
    <source>
        <dbReference type="SAM" id="MobiDB-lite"/>
    </source>
</evidence>
<comment type="subcellular location">
    <subcellularLocation>
        <location evidence="2">Cytoplasm</location>
    </subcellularLocation>
    <subcellularLocation>
        <location evidence="2">Nucleus</location>
    </subcellularLocation>
</comment>
<gene>
    <name evidence="8" type="ORF">Fcan01_05841</name>
</gene>
<dbReference type="InterPro" id="IPR006849">
    <property type="entry name" value="Elp1"/>
</dbReference>
<dbReference type="EMBL" id="LNIX01000002">
    <property type="protein sequence ID" value="OXA59938.1"/>
    <property type="molecule type" value="Genomic_DNA"/>
</dbReference>
<dbReference type="Pfam" id="PF04762">
    <property type="entry name" value="Beta-prop_ELP1_1st"/>
    <property type="match status" value="1"/>
</dbReference>